<comment type="subcellular location">
    <subcellularLocation>
        <location evidence="1">Nucleus</location>
    </subcellularLocation>
</comment>
<dbReference type="OMA" id="CFQCSRR"/>
<feature type="compositionally biased region" description="Basic residues" evidence="6">
    <location>
        <begin position="91"/>
        <end position="101"/>
    </location>
</feature>
<evidence type="ECO:0000259" key="7">
    <source>
        <dbReference type="PROSITE" id="PS50048"/>
    </source>
</evidence>
<evidence type="ECO:0000313" key="9">
    <source>
        <dbReference type="Proteomes" id="UP000249829"/>
    </source>
</evidence>
<accession>A0A2V5HCJ8</accession>
<dbReference type="AlphaFoldDB" id="A0A2V5HCJ8"/>
<keyword evidence="3" id="KW-0238">DNA-binding</keyword>
<feature type="domain" description="Zn(2)-C6 fungal-type" evidence="7">
    <location>
        <begin position="14"/>
        <end position="43"/>
    </location>
</feature>
<keyword evidence="4" id="KW-0804">Transcription</keyword>
<dbReference type="InterPro" id="IPR036864">
    <property type="entry name" value="Zn2-C6_fun-type_DNA-bd_sf"/>
</dbReference>
<dbReference type="Proteomes" id="UP000249829">
    <property type="component" value="Unassembled WGS sequence"/>
</dbReference>
<dbReference type="GO" id="GO:0000981">
    <property type="term" value="F:DNA-binding transcription factor activity, RNA polymerase II-specific"/>
    <property type="evidence" value="ECO:0007669"/>
    <property type="project" value="InterPro"/>
</dbReference>
<keyword evidence="2" id="KW-0805">Transcription regulation</keyword>
<dbReference type="Pfam" id="PF11951">
    <property type="entry name" value="Fungal_trans_2"/>
    <property type="match status" value="2"/>
</dbReference>
<evidence type="ECO:0000256" key="3">
    <source>
        <dbReference type="ARBA" id="ARBA00023125"/>
    </source>
</evidence>
<feature type="region of interest" description="Disordered" evidence="6">
    <location>
        <begin position="91"/>
        <end position="114"/>
    </location>
</feature>
<dbReference type="GO" id="GO:0008270">
    <property type="term" value="F:zinc ion binding"/>
    <property type="evidence" value="ECO:0007669"/>
    <property type="project" value="InterPro"/>
</dbReference>
<reference evidence="8 9" key="1">
    <citation type="submission" date="2018-02" db="EMBL/GenBank/DDBJ databases">
        <title>The genomes of Aspergillus section Nigri reveals drivers in fungal speciation.</title>
        <authorList>
            <consortium name="DOE Joint Genome Institute"/>
            <person name="Vesth T.C."/>
            <person name="Nybo J."/>
            <person name="Theobald S."/>
            <person name="Brandl J."/>
            <person name="Frisvad J.C."/>
            <person name="Nielsen K.F."/>
            <person name="Lyhne E.K."/>
            <person name="Kogle M.E."/>
            <person name="Kuo A."/>
            <person name="Riley R."/>
            <person name="Clum A."/>
            <person name="Nolan M."/>
            <person name="Lipzen A."/>
            <person name="Salamov A."/>
            <person name="Henrissat B."/>
            <person name="Wiebenga A."/>
            <person name="De vries R.P."/>
            <person name="Grigoriev I.V."/>
            <person name="Mortensen U.H."/>
            <person name="Andersen M.R."/>
            <person name="Baker S.E."/>
        </authorList>
    </citation>
    <scope>NUCLEOTIDE SEQUENCE [LARGE SCALE GENOMIC DNA]</scope>
    <source>
        <strain evidence="8 9">CBS 115571</strain>
    </source>
</reference>
<dbReference type="PANTHER" id="PTHR37534">
    <property type="entry name" value="TRANSCRIPTIONAL ACTIVATOR PROTEIN UGA3"/>
    <property type="match status" value="1"/>
</dbReference>
<evidence type="ECO:0000256" key="4">
    <source>
        <dbReference type="ARBA" id="ARBA00023163"/>
    </source>
</evidence>
<evidence type="ECO:0000256" key="5">
    <source>
        <dbReference type="ARBA" id="ARBA00023242"/>
    </source>
</evidence>
<dbReference type="GO" id="GO:0005634">
    <property type="term" value="C:nucleus"/>
    <property type="evidence" value="ECO:0007669"/>
    <property type="project" value="UniProtKB-SubCell"/>
</dbReference>
<dbReference type="STRING" id="1450538.A0A2V5HCJ8"/>
<dbReference type="GO" id="GO:0000976">
    <property type="term" value="F:transcription cis-regulatory region binding"/>
    <property type="evidence" value="ECO:0007669"/>
    <property type="project" value="TreeGrafter"/>
</dbReference>
<dbReference type="GO" id="GO:0045944">
    <property type="term" value="P:positive regulation of transcription by RNA polymerase II"/>
    <property type="evidence" value="ECO:0007669"/>
    <property type="project" value="TreeGrafter"/>
</dbReference>
<dbReference type="SMART" id="SM00066">
    <property type="entry name" value="GAL4"/>
    <property type="match status" value="1"/>
</dbReference>
<dbReference type="PANTHER" id="PTHR37534:SF17">
    <property type="entry name" value="ZN(2)-C6 FUNGAL-TYPE DOMAIN-CONTAINING PROTEIN"/>
    <property type="match status" value="1"/>
</dbReference>
<keyword evidence="9" id="KW-1185">Reference proteome</keyword>
<name>A0A2V5HCJ8_ASPV1</name>
<evidence type="ECO:0000313" key="8">
    <source>
        <dbReference type="EMBL" id="PYI19544.1"/>
    </source>
</evidence>
<protein>
    <recommendedName>
        <fullName evidence="7">Zn(2)-C6 fungal-type domain-containing protein</fullName>
    </recommendedName>
</protein>
<proteinExistence type="predicted"/>
<gene>
    <name evidence="8" type="ORF">BO99DRAFT_422278</name>
</gene>
<evidence type="ECO:0000256" key="6">
    <source>
        <dbReference type="SAM" id="MobiDB-lite"/>
    </source>
</evidence>
<dbReference type="SUPFAM" id="SSF57701">
    <property type="entry name" value="Zn2/Cys6 DNA-binding domain"/>
    <property type="match status" value="1"/>
</dbReference>
<keyword evidence="5" id="KW-0539">Nucleus</keyword>
<dbReference type="InterPro" id="IPR021858">
    <property type="entry name" value="Fun_TF"/>
</dbReference>
<dbReference type="Gene3D" id="4.10.240.10">
    <property type="entry name" value="Zn(2)-C6 fungal-type DNA-binding domain"/>
    <property type="match status" value="1"/>
</dbReference>
<sequence length="496" mass="54904">MTGTDTDKSTKTRGCFQCTKRRIVCDRAEPTCQKCLKKGIECSGLGRFRFGNGVATRGKLKGSSIPVLNVDPVSVYKQSVPIVSQIRWSHERKKRVRKSHASKPVSNAPVGAPGDTVERASVMSLENCLLPRSTPTDAIHTTSTSTTIARHKTNIAQDSATAVLPGEDVENVGADKVAILTRRTDQSIQPWIAPLSSQIRGLFHYFANNIAPVMVLLDISNGYRDFILPMACQDEVLQRAVTVVAAQHVGLRQPALQAAAEADRSVIISRLLRASNVASPDQVFSPVTWATLLVLLVGETVTGSPEYKFLLHTLFTMAKNVKSLGHPQLHEFLLQQTDMFSFLGRSLLNKDEGLKTLSHPVDSGVWLPSSVLADAQHNRTLWLARRSFTIGAQIYVMRMTSDESSWHLREELRRLIAQAHPTDPGAHGFVWPCFIAAADSTEPEHRAFFTYYMRAIHSNTLFANITKAIDALPTIWESTSKKWTEILPDTSRILIM</sequence>
<organism evidence="8 9">
    <name type="scientific">Aspergillus violaceofuscus (strain CBS 115571)</name>
    <dbReference type="NCBI Taxonomy" id="1450538"/>
    <lineage>
        <taxon>Eukaryota</taxon>
        <taxon>Fungi</taxon>
        <taxon>Dikarya</taxon>
        <taxon>Ascomycota</taxon>
        <taxon>Pezizomycotina</taxon>
        <taxon>Eurotiomycetes</taxon>
        <taxon>Eurotiomycetidae</taxon>
        <taxon>Eurotiales</taxon>
        <taxon>Aspergillaceae</taxon>
        <taxon>Aspergillus</taxon>
    </lineage>
</organism>
<evidence type="ECO:0000256" key="1">
    <source>
        <dbReference type="ARBA" id="ARBA00004123"/>
    </source>
</evidence>
<evidence type="ECO:0000256" key="2">
    <source>
        <dbReference type="ARBA" id="ARBA00023015"/>
    </source>
</evidence>
<dbReference type="PROSITE" id="PS50048">
    <property type="entry name" value="ZN2_CY6_FUNGAL_2"/>
    <property type="match status" value="1"/>
</dbReference>
<dbReference type="EMBL" id="KZ825133">
    <property type="protein sequence ID" value="PYI19544.1"/>
    <property type="molecule type" value="Genomic_DNA"/>
</dbReference>
<dbReference type="PROSITE" id="PS00463">
    <property type="entry name" value="ZN2_CY6_FUNGAL_1"/>
    <property type="match status" value="1"/>
</dbReference>
<dbReference type="InterPro" id="IPR001138">
    <property type="entry name" value="Zn2Cys6_DnaBD"/>
</dbReference>
<dbReference type="Pfam" id="PF00172">
    <property type="entry name" value="Zn_clus"/>
    <property type="match status" value="1"/>
</dbReference>
<dbReference type="CDD" id="cd00067">
    <property type="entry name" value="GAL4"/>
    <property type="match status" value="1"/>
</dbReference>